<dbReference type="Gene3D" id="1.20.1420.30">
    <property type="entry name" value="NCX, central ion-binding region"/>
    <property type="match status" value="1"/>
</dbReference>
<evidence type="ECO:0000256" key="3">
    <source>
        <dbReference type="ARBA" id="ARBA00022568"/>
    </source>
</evidence>
<evidence type="ECO:0000256" key="10">
    <source>
        <dbReference type="SAM" id="MobiDB-lite"/>
    </source>
</evidence>
<proteinExistence type="inferred from homology"/>
<comment type="caution">
    <text evidence="9">Lacks conserved residue(s) required for the propagation of feature annotation.</text>
</comment>
<reference evidence="12" key="1">
    <citation type="submission" date="2021-05" db="EMBL/GenBank/DDBJ databases">
        <title>The genome of the haptophyte Pavlova lutheri (Diacronema luteri, Pavlovales) - a model for lipid biosynthesis in eukaryotic algae.</title>
        <authorList>
            <person name="Hulatt C.J."/>
            <person name="Posewitz M.C."/>
        </authorList>
    </citation>
    <scope>NUCLEOTIDE SEQUENCE</scope>
    <source>
        <strain evidence="12">NIVA-4/92</strain>
    </source>
</reference>
<keyword evidence="8 9" id="KW-0472">Membrane</keyword>
<evidence type="ECO:0000256" key="5">
    <source>
        <dbReference type="ARBA" id="ARBA00022837"/>
    </source>
</evidence>
<protein>
    <recommendedName>
        <fullName evidence="11">Sodium/calcium exchanger membrane region domain-containing protein</fullName>
    </recommendedName>
</protein>
<organism evidence="12 13">
    <name type="scientific">Diacronema lutheri</name>
    <name type="common">Unicellular marine alga</name>
    <name type="synonym">Monochrysis lutheri</name>
    <dbReference type="NCBI Taxonomy" id="2081491"/>
    <lineage>
        <taxon>Eukaryota</taxon>
        <taxon>Haptista</taxon>
        <taxon>Haptophyta</taxon>
        <taxon>Pavlovophyceae</taxon>
        <taxon>Pavlovales</taxon>
        <taxon>Pavlovaceae</taxon>
        <taxon>Diacronema</taxon>
    </lineage>
</organism>
<evidence type="ECO:0000256" key="4">
    <source>
        <dbReference type="ARBA" id="ARBA00022692"/>
    </source>
</evidence>
<dbReference type="AlphaFoldDB" id="A0A8J5XCD1"/>
<dbReference type="GO" id="GO:0012505">
    <property type="term" value="C:endomembrane system"/>
    <property type="evidence" value="ECO:0007669"/>
    <property type="project" value="UniProtKB-SubCell"/>
</dbReference>
<dbReference type="GO" id="GO:0006874">
    <property type="term" value="P:intracellular calcium ion homeostasis"/>
    <property type="evidence" value="ECO:0007669"/>
    <property type="project" value="TreeGrafter"/>
</dbReference>
<dbReference type="PANTHER" id="PTHR31503">
    <property type="entry name" value="VACUOLAR CALCIUM ION TRANSPORTER"/>
    <property type="match status" value="1"/>
</dbReference>
<keyword evidence="4 9" id="KW-0812">Transmembrane</keyword>
<dbReference type="Proteomes" id="UP000751190">
    <property type="component" value="Unassembled WGS sequence"/>
</dbReference>
<dbReference type="Pfam" id="PF01699">
    <property type="entry name" value="Na_Ca_ex"/>
    <property type="match status" value="2"/>
</dbReference>
<dbReference type="OrthoDB" id="1699231at2759"/>
<feature type="transmembrane region" description="Helical" evidence="9">
    <location>
        <begin position="137"/>
        <end position="156"/>
    </location>
</feature>
<dbReference type="OMA" id="NVPMTLN"/>
<dbReference type="GO" id="GO:0015369">
    <property type="term" value="F:calcium:proton antiporter activity"/>
    <property type="evidence" value="ECO:0007669"/>
    <property type="project" value="UniProtKB-UniRule"/>
</dbReference>
<keyword evidence="3 9" id="KW-0109">Calcium transport</keyword>
<keyword evidence="5 9" id="KW-0106">Calcium</keyword>
<evidence type="ECO:0000259" key="11">
    <source>
        <dbReference type="Pfam" id="PF01699"/>
    </source>
</evidence>
<comment type="similarity">
    <text evidence="9">Belongs to the Ca(2+):cation antiporter (CaCA) (TC 2.A.19) family.</text>
</comment>
<feature type="transmembrane region" description="Helical" evidence="9">
    <location>
        <begin position="352"/>
        <end position="370"/>
    </location>
</feature>
<keyword evidence="6 9" id="KW-1133">Transmembrane helix</keyword>
<feature type="transmembrane region" description="Helical" evidence="9">
    <location>
        <begin position="285"/>
        <end position="309"/>
    </location>
</feature>
<evidence type="ECO:0000313" key="12">
    <source>
        <dbReference type="EMBL" id="KAG8461669.1"/>
    </source>
</evidence>
<comment type="caution">
    <text evidence="12">The sequence shown here is derived from an EMBL/GenBank/DDBJ whole genome shotgun (WGS) entry which is preliminary data.</text>
</comment>
<feature type="domain" description="Sodium/calcium exchanger membrane region" evidence="11">
    <location>
        <begin position="252"/>
        <end position="393"/>
    </location>
</feature>
<dbReference type="InterPro" id="IPR044880">
    <property type="entry name" value="NCX_ion-bd_dom_sf"/>
</dbReference>
<keyword evidence="9" id="KW-0050">Antiport</keyword>
<evidence type="ECO:0000313" key="13">
    <source>
        <dbReference type="Proteomes" id="UP000751190"/>
    </source>
</evidence>
<feature type="transmembrane region" description="Helical" evidence="9">
    <location>
        <begin position="202"/>
        <end position="224"/>
    </location>
</feature>
<evidence type="ECO:0000256" key="9">
    <source>
        <dbReference type="RuleBase" id="RU365028"/>
    </source>
</evidence>
<feature type="domain" description="Sodium/calcium exchanger membrane region" evidence="11">
    <location>
        <begin position="73"/>
        <end position="225"/>
    </location>
</feature>
<feature type="transmembrane region" description="Helical" evidence="9">
    <location>
        <begin position="106"/>
        <end position="125"/>
    </location>
</feature>
<dbReference type="InterPro" id="IPR004837">
    <property type="entry name" value="NaCa_Exmemb"/>
</dbReference>
<name>A0A8J5XCD1_DIALT</name>
<evidence type="ECO:0000256" key="7">
    <source>
        <dbReference type="ARBA" id="ARBA00023065"/>
    </source>
</evidence>
<evidence type="ECO:0000256" key="6">
    <source>
        <dbReference type="ARBA" id="ARBA00022989"/>
    </source>
</evidence>
<feature type="transmembrane region" description="Helical" evidence="9">
    <location>
        <begin position="67"/>
        <end position="86"/>
    </location>
</feature>
<keyword evidence="13" id="KW-1185">Reference proteome</keyword>
<dbReference type="NCBIfam" id="TIGR00378">
    <property type="entry name" value="cax"/>
    <property type="match status" value="1"/>
</dbReference>
<comment type="subcellular location">
    <subcellularLocation>
        <location evidence="1">Endomembrane system</location>
        <topology evidence="1">Multi-pass membrane protein</topology>
    </subcellularLocation>
</comment>
<dbReference type="GO" id="GO:0005774">
    <property type="term" value="C:vacuolar membrane"/>
    <property type="evidence" value="ECO:0007669"/>
    <property type="project" value="UniProtKB-ARBA"/>
</dbReference>
<dbReference type="InterPro" id="IPR004713">
    <property type="entry name" value="CaH_exchang"/>
</dbReference>
<dbReference type="PANTHER" id="PTHR31503:SF22">
    <property type="entry name" value="VACUOLAR CALCIUM ION TRANSPORTER"/>
    <property type="match status" value="1"/>
</dbReference>
<feature type="transmembrane region" description="Helical" evidence="9">
    <location>
        <begin position="315"/>
        <end position="340"/>
    </location>
</feature>
<evidence type="ECO:0000256" key="1">
    <source>
        <dbReference type="ARBA" id="ARBA00004127"/>
    </source>
</evidence>
<dbReference type="InterPro" id="IPR004798">
    <property type="entry name" value="CAX-like"/>
</dbReference>
<evidence type="ECO:0000256" key="8">
    <source>
        <dbReference type="ARBA" id="ARBA00023136"/>
    </source>
</evidence>
<gene>
    <name evidence="12" type="ORF">KFE25_001287</name>
</gene>
<dbReference type="NCBIfam" id="TIGR00846">
    <property type="entry name" value="caca2"/>
    <property type="match status" value="1"/>
</dbReference>
<keyword evidence="2 9" id="KW-0813">Transport</keyword>
<feature type="region of interest" description="Disordered" evidence="10">
    <location>
        <begin position="1"/>
        <end position="24"/>
    </location>
</feature>
<feature type="transmembrane region" description="Helical" evidence="9">
    <location>
        <begin position="244"/>
        <end position="265"/>
    </location>
</feature>
<dbReference type="EMBL" id="JAGTXO010000024">
    <property type="protein sequence ID" value="KAG8461669.1"/>
    <property type="molecule type" value="Genomic_DNA"/>
</dbReference>
<sequence length="397" mass="42472">MAPASGGRLVQPGAVPSDAPEKEEGFPDVLADGWLAYLRRSIGTLLFEEKLNILMLATPFALYARHLGWGEGLTFLCALVAIAPFAERLSFVTEQLAMYTNDTLGGLLNATFGNVTELIVSVFALRAGMYHIVQVNLLGSVLSNLLLVLGMALFFGGLKHETQTFNRNAASMNSSLLMLASMSLLFPTSLALSGAQLHADSILLLSRVMSLLLFIVYAAFLYFQLATHRHLFEGQEDDEGDDEFVLGFWGALFWLGAITLIIAALSEVMVDAIEGAAVSWGVPDIFIGVIVIPIVGNAAEHAAAVIFALKNKMDLALGIAVGSATQISLSVIPSLVLLGWAMGHPLDMQLEAYEAATMFASAILVAIITTQGQTNWLQGLVLVTAYVLLAAGFLVHE</sequence>
<evidence type="ECO:0000256" key="2">
    <source>
        <dbReference type="ARBA" id="ARBA00022448"/>
    </source>
</evidence>
<feature type="transmembrane region" description="Helical" evidence="9">
    <location>
        <begin position="376"/>
        <end position="395"/>
    </location>
</feature>
<keyword evidence="7 9" id="KW-0406">Ion transport</keyword>
<feature type="transmembrane region" description="Helical" evidence="9">
    <location>
        <begin position="176"/>
        <end position="195"/>
    </location>
</feature>
<accession>A0A8J5XCD1</accession>